<evidence type="ECO:0000313" key="2">
    <source>
        <dbReference type="EMBL" id="KAK9162358.1"/>
    </source>
</evidence>
<proteinExistence type="predicted"/>
<accession>A0AAP0L0V5</accession>
<dbReference type="Gene3D" id="1.20.1050.10">
    <property type="match status" value="1"/>
</dbReference>
<feature type="region of interest" description="Disordered" evidence="1">
    <location>
        <begin position="550"/>
        <end position="579"/>
    </location>
</feature>
<dbReference type="PANTHER" id="PTHR44750:SF1">
    <property type="entry name" value="GLUTATHIONE S-TRANSFERASE T1-RELATED"/>
    <property type="match status" value="1"/>
</dbReference>
<evidence type="ECO:0000256" key="1">
    <source>
        <dbReference type="SAM" id="MobiDB-lite"/>
    </source>
</evidence>
<dbReference type="PANTHER" id="PTHR44750">
    <property type="entry name" value="GLUTATHIONE S-TRANSFERASE T1-RELATED"/>
    <property type="match status" value="1"/>
</dbReference>
<keyword evidence="3" id="KW-1185">Reference proteome</keyword>
<dbReference type="InterPro" id="IPR027417">
    <property type="entry name" value="P-loop_NTPase"/>
</dbReference>
<evidence type="ECO:0000313" key="3">
    <source>
        <dbReference type="Proteomes" id="UP001420932"/>
    </source>
</evidence>
<feature type="compositionally biased region" description="Gly residues" evidence="1">
    <location>
        <begin position="493"/>
        <end position="514"/>
    </location>
</feature>
<dbReference type="Proteomes" id="UP001420932">
    <property type="component" value="Unassembled WGS sequence"/>
</dbReference>
<dbReference type="Gene3D" id="3.40.50.300">
    <property type="entry name" value="P-loop containing nucleotide triphosphate hydrolases"/>
    <property type="match status" value="1"/>
</dbReference>
<organism evidence="2 3">
    <name type="scientific">Stephania yunnanensis</name>
    <dbReference type="NCBI Taxonomy" id="152371"/>
    <lineage>
        <taxon>Eukaryota</taxon>
        <taxon>Viridiplantae</taxon>
        <taxon>Streptophyta</taxon>
        <taxon>Embryophyta</taxon>
        <taxon>Tracheophyta</taxon>
        <taxon>Spermatophyta</taxon>
        <taxon>Magnoliopsida</taxon>
        <taxon>Ranunculales</taxon>
        <taxon>Menispermaceae</taxon>
        <taxon>Menispermoideae</taxon>
        <taxon>Cissampelideae</taxon>
        <taxon>Stephania</taxon>
    </lineage>
</organism>
<name>A0AAP0L0V5_9MAGN</name>
<feature type="region of interest" description="Disordered" evidence="1">
    <location>
        <begin position="488"/>
        <end position="535"/>
    </location>
</feature>
<protein>
    <submittedName>
        <fullName evidence="2">Uncharacterized protein</fullName>
    </submittedName>
</protein>
<sequence>MIIIGRTLIQNPSRSIVPSKINRSRSLLSTLVSLSGRAGLSGVSGLAVSLVSPSRRAGLRHRLSTQCIATTFRLVLKGKTLYKSYPNKRSLHRAYPASKETFELCTLEIFFRSCSICSKYRTGTRTWSSIKSKRCLEAERILASSSSKIEKVWLQGNGKFLLGSGQPSIADLSLVCEIMQLEIWKIVYYSYPLSIVLVGVGDGSWDDLKKFDDRFPARRMPPKRNGMKLLEWQKLWKGMEGSMWTTTRIIHGRELYCSIKETPIDLQEDVEDRGPPPLKKPTKIEVVEFNVQAAQQGIVYIDEVDKITKKIHSPARGRLQRYEILFEDVEAVPMRDPYIGVEPGRMELHLNTTDAPFVVPSPSGSASPSSSRAHQSPPCCLTDCAASPAHQLTASPVSAVGASLSPALALASAVAPLQSATTRPLLSASSGVDDCLELHSQQQRSAQPVGGRQRSPATVVIPRQSSIAMPIHLSALNWWRRDRWEEAVRGDGGRSGGGVRHNSGGGFGRSGGSRGGRRRRLIRGDDDSRWSEPTGKGDVVVGLVVIEAGGGCGRSSGSRGGRQQRLIRGDDDSGGRSRLGRAMGWASMVKRGGVRRMNDSTGGEEEPARRLARLDRADGEEELLERRHDWRWRRGWRDDG</sequence>
<dbReference type="AlphaFoldDB" id="A0AAP0L0V5"/>
<reference evidence="2 3" key="1">
    <citation type="submission" date="2024-01" db="EMBL/GenBank/DDBJ databases">
        <title>Genome assemblies of Stephania.</title>
        <authorList>
            <person name="Yang L."/>
        </authorList>
    </citation>
    <scope>NUCLEOTIDE SEQUENCE [LARGE SCALE GENOMIC DNA]</scope>
    <source>
        <strain evidence="2">YNDBR</strain>
        <tissue evidence="2">Leaf</tissue>
    </source>
</reference>
<feature type="compositionally biased region" description="Gly residues" evidence="1">
    <location>
        <begin position="550"/>
        <end position="560"/>
    </location>
</feature>
<dbReference type="EMBL" id="JBBNAF010000002">
    <property type="protein sequence ID" value="KAK9162358.1"/>
    <property type="molecule type" value="Genomic_DNA"/>
</dbReference>
<gene>
    <name evidence="2" type="ORF">Syun_003260</name>
</gene>
<dbReference type="InterPro" id="IPR043377">
    <property type="entry name" value="GSTT1/2/3"/>
</dbReference>
<comment type="caution">
    <text evidence="2">The sequence shown here is derived from an EMBL/GenBank/DDBJ whole genome shotgun (WGS) entry which is preliminary data.</text>
</comment>